<keyword evidence="2" id="KW-0677">Repeat</keyword>
<dbReference type="AlphaFoldDB" id="A0AAV4JIJ7"/>
<evidence type="ECO:0000313" key="4">
    <source>
        <dbReference type="Proteomes" id="UP000762676"/>
    </source>
</evidence>
<dbReference type="PANTHER" id="PTHR46652:SF7">
    <property type="entry name" value="LEUCINE-RICH REPEAT AND IQ DOMAIN-CONTAINING PROTEIN 1"/>
    <property type="match status" value="1"/>
</dbReference>
<proteinExistence type="predicted"/>
<gene>
    <name evidence="3" type="ORF">ElyMa_003368100</name>
</gene>
<sequence length="307" mass="33912">MLQDLPGCSLSTLGQCWSLRYVTVSHCGLVCLDGLSQCRHLLYVNAEDNLLEYVDLKDLGSLQVARLARNNLGSVHGLEGCINLRWLDLSHNSITRIGVLGDATRPPWLLSVHLRAVLVIADNLLEYIDLKDLGSLQVARLARNNLGSVHGLEGCINLRWLDLSHNSITRIGTGLSPLRRLHTLDLSHNQLVGAQGLEVVVTCQRLLLDHNYLQAVHCLDKMCLLTELSLAGNNLLKVPELKNQVLIQTLNVNENSIKSLEGLACSWLPLLHTLSCEKNLLESCEGLDTLDSLEMLDVGFNQISGKR</sequence>
<dbReference type="SUPFAM" id="SSF52058">
    <property type="entry name" value="L domain-like"/>
    <property type="match status" value="1"/>
</dbReference>
<dbReference type="EMBL" id="BMAT01006938">
    <property type="protein sequence ID" value="GFS22604.1"/>
    <property type="molecule type" value="Genomic_DNA"/>
</dbReference>
<keyword evidence="1" id="KW-0433">Leucine-rich repeat</keyword>
<organism evidence="3 4">
    <name type="scientific">Elysia marginata</name>
    <dbReference type="NCBI Taxonomy" id="1093978"/>
    <lineage>
        <taxon>Eukaryota</taxon>
        <taxon>Metazoa</taxon>
        <taxon>Spiralia</taxon>
        <taxon>Lophotrochozoa</taxon>
        <taxon>Mollusca</taxon>
        <taxon>Gastropoda</taxon>
        <taxon>Heterobranchia</taxon>
        <taxon>Euthyneura</taxon>
        <taxon>Panpulmonata</taxon>
        <taxon>Sacoglossa</taxon>
        <taxon>Placobranchoidea</taxon>
        <taxon>Plakobranchidae</taxon>
        <taxon>Elysia</taxon>
    </lineage>
</organism>
<dbReference type="InterPro" id="IPR032675">
    <property type="entry name" value="LRR_dom_sf"/>
</dbReference>
<dbReference type="PROSITE" id="PS51450">
    <property type="entry name" value="LRR"/>
    <property type="match status" value="3"/>
</dbReference>
<evidence type="ECO:0000313" key="3">
    <source>
        <dbReference type="EMBL" id="GFS22604.1"/>
    </source>
</evidence>
<dbReference type="Pfam" id="PF00560">
    <property type="entry name" value="LRR_1"/>
    <property type="match status" value="1"/>
</dbReference>
<accession>A0AAV4JIJ7</accession>
<dbReference type="PRINTS" id="PR00019">
    <property type="entry name" value="LEURICHRPT"/>
</dbReference>
<dbReference type="InterPro" id="IPR050836">
    <property type="entry name" value="SDS22/Internalin_LRR"/>
</dbReference>
<dbReference type="Pfam" id="PF13855">
    <property type="entry name" value="LRR_8"/>
    <property type="match status" value="1"/>
</dbReference>
<dbReference type="PANTHER" id="PTHR46652">
    <property type="entry name" value="LEUCINE-RICH REPEAT AND IQ DOMAIN-CONTAINING PROTEIN 1-RELATED"/>
    <property type="match status" value="1"/>
</dbReference>
<dbReference type="InterPro" id="IPR001611">
    <property type="entry name" value="Leu-rich_rpt"/>
</dbReference>
<evidence type="ECO:0000256" key="1">
    <source>
        <dbReference type="ARBA" id="ARBA00022614"/>
    </source>
</evidence>
<reference evidence="3 4" key="1">
    <citation type="journal article" date="2021" name="Elife">
        <title>Chloroplast acquisition without the gene transfer in kleptoplastic sea slugs, Plakobranchus ocellatus.</title>
        <authorList>
            <person name="Maeda T."/>
            <person name="Takahashi S."/>
            <person name="Yoshida T."/>
            <person name="Shimamura S."/>
            <person name="Takaki Y."/>
            <person name="Nagai Y."/>
            <person name="Toyoda A."/>
            <person name="Suzuki Y."/>
            <person name="Arimoto A."/>
            <person name="Ishii H."/>
            <person name="Satoh N."/>
            <person name="Nishiyama T."/>
            <person name="Hasebe M."/>
            <person name="Maruyama T."/>
            <person name="Minagawa J."/>
            <person name="Obokata J."/>
            <person name="Shigenobu S."/>
        </authorList>
    </citation>
    <scope>NUCLEOTIDE SEQUENCE [LARGE SCALE GENOMIC DNA]</scope>
</reference>
<comment type="caution">
    <text evidence="3">The sequence shown here is derived from an EMBL/GenBank/DDBJ whole genome shotgun (WGS) entry which is preliminary data.</text>
</comment>
<name>A0AAV4JIJ7_9GAST</name>
<evidence type="ECO:0000256" key="2">
    <source>
        <dbReference type="ARBA" id="ARBA00022737"/>
    </source>
</evidence>
<dbReference type="Proteomes" id="UP000762676">
    <property type="component" value="Unassembled WGS sequence"/>
</dbReference>
<dbReference type="Gene3D" id="3.80.10.10">
    <property type="entry name" value="Ribonuclease Inhibitor"/>
    <property type="match status" value="2"/>
</dbReference>
<keyword evidence="4" id="KW-1185">Reference proteome</keyword>
<protein>
    <submittedName>
        <fullName evidence="3">Leucine-rich repeat and IQ domain-containing protein 1-like</fullName>
    </submittedName>
</protein>